<reference evidence="2" key="1">
    <citation type="submission" date="2013-10" db="EMBL/GenBank/DDBJ databases">
        <title>Genome sequencing of Onchocerca volvulus.</title>
        <authorList>
            <person name="Cotton J."/>
            <person name="Tsai J."/>
            <person name="Stanley E."/>
            <person name="Tracey A."/>
            <person name="Holroyd N."/>
            <person name="Lustigman S."/>
            <person name="Berriman M."/>
        </authorList>
    </citation>
    <scope>NUCLEOTIDE SEQUENCE</scope>
</reference>
<dbReference type="AlphaFoldDB" id="A0A8R1XMU7"/>
<protein>
    <submittedName>
        <fullName evidence="1">Uncharacterized protein</fullName>
    </submittedName>
</protein>
<name>A0A8R1XMU7_ONCVO</name>
<reference evidence="1" key="2">
    <citation type="submission" date="2022-06" db="UniProtKB">
        <authorList>
            <consortium name="EnsemblMetazoa"/>
        </authorList>
    </citation>
    <scope>IDENTIFICATION</scope>
</reference>
<keyword evidence="2" id="KW-1185">Reference proteome</keyword>
<evidence type="ECO:0000313" key="2">
    <source>
        <dbReference type="Proteomes" id="UP000024404"/>
    </source>
</evidence>
<evidence type="ECO:0000313" key="1">
    <source>
        <dbReference type="EnsemblMetazoa" id="OVOC1063.1"/>
    </source>
</evidence>
<accession>A0A8R1XMU7</accession>
<dbReference type="EMBL" id="CMVM020000023">
    <property type="status" value="NOT_ANNOTATED_CDS"/>
    <property type="molecule type" value="Genomic_DNA"/>
</dbReference>
<proteinExistence type="predicted"/>
<dbReference type="EnsemblMetazoa" id="OVOC1063.1">
    <property type="protein sequence ID" value="OVOC1063.1"/>
    <property type="gene ID" value="WBGene00237872"/>
</dbReference>
<sequence length="59" mass="6781">MILLLCITADDIFVHHCSSTFRIAAYRSAVGRLARISDGWKERRSGWVTTYHLICAWLV</sequence>
<organism evidence="1 2">
    <name type="scientific">Onchocerca volvulus</name>
    <dbReference type="NCBI Taxonomy" id="6282"/>
    <lineage>
        <taxon>Eukaryota</taxon>
        <taxon>Metazoa</taxon>
        <taxon>Ecdysozoa</taxon>
        <taxon>Nematoda</taxon>
        <taxon>Chromadorea</taxon>
        <taxon>Rhabditida</taxon>
        <taxon>Spirurina</taxon>
        <taxon>Spiruromorpha</taxon>
        <taxon>Filarioidea</taxon>
        <taxon>Onchocercidae</taxon>
        <taxon>Onchocerca</taxon>
    </lineage>
</organism>
<dbReference type="Proteomes" id="UP000024404">
    <property type="component" value="Unassembled WGS sequence"/>
</dbReference>